<dbReference type="AlphaFoldDB" id="A0A0R3S8D3"/>
<evidence type="ECO:0000313" key="2">
    <source>
        <dbReference type="Proteomes" id="UP000274504"/>
    </source>
</evidence>
<dbReference type="Gene3D" id="2.60.40.640">
    <property type="match status" value="1"/>
</dbReference>
<evidence type="ECO:0000313" key="1">
    <source>
        <dbReference type="EMBL" id="VDL15914.1"/>
    </source>
</evidence>
<dbReference type="WBParaSite" id="HDID_0000039501-mRNA-1">
    <property type="protein sequence ID" value="HDID_0000039501-mRNA-1"/>
    <property type="gene ID" value="HDID_0000039501"/>
</dbReference>
<protein>
    <submittedName>
        <fullName evidence="3">Arrestin_C domain-containing protein</fullName>
    </submittedName>
</protein>
<dbReference type="EMBL" id="UYSG01000052">
    <property type="protein sequence ID" value="VDL15914.1"/>
    <property type="molecule type" value="Genomic_DNA"/>
</dbReference>
<sequence>MTNSGSAANATYGSCFTDQPFACESLAANPNSPMESTVTDLGNANRCFDQLTVKLFNNKIIPGYILHGIVYFDVGEDVRINKITINGICNVHKSITGKNKSSSDAQVSSFKKEVVTNMSGGNRRQPNQYQALTTMWDGDDLMETLDLPEDYFRADNMEWPFAGPITLQKGTHAIPFAIRIPSEVNPTIEYTKRGEKRDHKATITHTTTVGVEVNAQPVTGGQLLTVLSDKLSLNIQSCGGLPPVVNAAYAPGCVQLVKLNYKESSALIILEKKHLMPGDTLRIFVYTDKKGVVKKAFAELIVSYNLPEIGLSDSNDVIKAKESAGVELLDRSSKKRLTRRTNSVFVSRVGDTFPPSDTNNTPNGRLRLTMDDKRLMPESAREEGCVLELKIPKDVEPSIEAGDVRIRHHVRVHLDVPHQRKPTSQAQMITTAETLKHNYTVKYIKFIN</sequence>
<reference evidence="1 2" key="2">
    <citation type="submission" date="2018-11" db="EMBL/GenBank/DDBJ databases">
        <authorList>
            <consortium name="Pathogen Informatics"/>
        </authorList>
    </citation>
    <scope>NUCLEOTIDE SEQUENCE [LARGE SCALE GENOMIC DNA]</scope>
</reference>
<evidence type="ECO:0000313" key="3">
    <source>
        <dbReference type="WBParaSite" id="HDID_0000039501-mRNA-1"/>
    </source>
</evidence>
<reference evidence="3" key="1">
    <citation type="submission" date="2017-02" db="UniProtKB">
        <authorList>
            <consortium name="WormBaseParasite"/>
        </authorList>
    </citation>
    <scope>IDENTIFICATION</scope>
</reference>
<dbReference type="OrthoDB" id="6251420at2759"/>
<dbReference type="Proteomes" id="UP000274504">
    <property type="component" value="Unassembled WGS sequence"/>
</dbReference>
<accession>A0A0R3S8D3</accession>
<gene>
    <name evidence="1" type="ORF">HDID_LOCUS396</name>
</gene>
<organism evidence="3">
    <name type="scientific">Hymenolepis diminuta</name>
    <name type="common">Rat tapeworm</name>
    <dbReference type="NCBI Taxonomy" id="6216"/>
    <lineage>
        <taxon>Eukaryota</taxon>
        <taxon>Metazoa</taxon>
        <taxon>Spiralia</taxon>
        <taxon>Lophotrochozoa</taxon>
        <taxon>Platyhelminthes</taxon>
        <taxon>Cestoda</taxon>
        <taxon>Eucestoda</taxon>
        <taxon>Cyclophyllidea</taxon>
        <taxon>Hymenolepididae</taxon>
        <taxon>Hymenolepis</taxon>
    </lineage>
</organism>
<dbReference type="InterPro" id="IPR014752">
    <property type="entry name" value="Arrestin-like_C"/>
</dbReference>
<name>A0A0R3S8D3_HYMDI</name>
<proteinExistence type="predicted"/>